<keyword evidence="1 6" id="KW-0285">Flavoprotein</keyword>
<accession>S5XSF5</accession>
<dbReference type="SUPFAM" id="SSF51679">
    <property type="entry name" value="Bacterial luciferase-like"/>
    <property type="match status" value="1"/>
</dbReference>
<feature type="binding site" evidence="6">
    <location>
        <position position="58"/>
    </location>
    <ligand>
        <name>FMN</name>
        <dbReference type="ChEBI" id="CHEBI:58210"/>
    </ligand>
</feature>
<dbReference type="Proteomes" id="UP000015480">
    <property type="component" value="Chromosome"/>
</dbReference>
<dbReference type="NCBIfam" id="TIGR03860">
    <property type="entry name" value="FMN_nitrolo"/>
    <property type="match status" value="1"/>
</dbReference>
<dbReference type="RefSeq" id="WP_020952020.1">
    <property type="nucleotide sequence ID" value="NC_022041.1"/>
</dbReference>
<dbReference type="InterPro" id="IPR011251">
    <property type="entry name" value="Luciferase-like_dom"/>
</dbReference>
<keyword evidence="2 6" id="KW-0288">FMN</keyword>
<feature type="binding site" evidence="6">
    <location>
        <position position="149"/>
    </location>
    <ligand>
        <name>FMN</name>
        <dbReference type="ChEBI" id="CHEBI:58210"/>
    </ligand>
</feature>
<dbReference type="PANTHER" id="PTHR30011">
    <property type="entry name" value="ALKANESULFONATE MONOOXYGENASE-RELATED"/>
    <property type="match status" value="1"/>
</dbReference>
<dbReference type="EC" id="1.14.13.-" evidence="8"/>
<dbReference type="AlphaFoldDB" id="S5XSF5"/>
<comment type="similarity">
    <text evidence="5">Belongs to the NtaA/SnaA/DszA monooxygenase family.</text>
</comment>
<organism evidence="8 9">
    <name type="scientific">Paracoccus aminophilus JCM 7686</name>
    <dbReference type="NCBI Taxonomy" id="1367847"/>
    <lineage>
        <taxon>Bacteria</taxon>
        <taxon>Pseudomonadati</taxon>
        <taxon>Pseudomonadota</taxon>
        <taxon>Alphaproteobacteria</taxon>
        <taxon>Rhodobacterales</taxon>
        <taxon>Paracoccaceae</taxon>
        <taxon>Paracoccus</taxon>
    </lineage>
</organism>
<evidence type="ECO:0000256" key="3">
    <source>
        <dbReference type="ARBA" id="ARBA00023002"/>
    </source>
</evidence>
<evidence type="ECO:0000313" key="8">
    <source>
        <dbReference type="EMBL" id="AGT10384.1"/>
    </source>
</evidence>
<dbReference type="Pfam" id="PF00296">
    <property type="entry name" value="Bac_luciferase"/>
    <property type="match status" value="1"/>
</dbReference>
<evidence type="ECO:0000256" key="2">
    <source>
        <dbReference type="ARBA" id="ARBA00022643"/>
    </source>
</evidence>
<dbReference type="PIRSF" id="PIRSF000337">
    <property type="entry name" value="NTA_MOA"/>
    <property type="match status" value="1"/>
</dbReference>
<proteinExistence type="inferred from homology"/>
<dbReference type="GO" id="GO:0016705">
    <property type="term" value="F:oxidoreductase activity, acting on paired donors, with incorporation or reduction of molecular oxygen"/>
    <property type="evidence" value="ECO:0007669"/>
    <property type="project" value="InterPro"/>
</dbReference>
<dbReference type="PANTHER" id="PTHR30011:SF16">
    <property type="entry name" value="C2H2 FINGER DOMAIN TRANSCRIPTION FACTOR (EUROFUNG)-RELATED"/>
    <property type="match status" value="1"/>
</dbReference>
<feature type="binding site" evidence="6">
    <location>
        <position position="97"/>
    </location>
    <ligand>
        <name>FMN</name>
        <dbReference type="ChEBI" id="CHEBI:58210"/>
    </ligand>
</feature>
<dbReference type="HOGENOM" id="CLU_022256_1_2_5"/>
<dbReference type="GO" id="GO:0004497">
    <property type="term" value="F:monooxygenase activity"/>
    <property type="evidence" value="ECO:0007669"/>
    <property type="project" value="UniProtKB-KW"/>
</dbReference>
<keyword evidence="4 8" id="KW-0503">Monooxygenase</keyword>
<dbReference type="OrthoDB" id="9779442at2"/>
<dbReference type="InterPro" id="IPR051260">
    <property type="entry name" value="Diverse_substr_monoxygenases"/>
</dbReference>
<sequence>MAPRRTLCIGMALAPTWLRGEGWRRPDSNIEGLFSSDFALDIARRAEAVHLDFVFRPDTLSLPLGMLEQSFGFTSLDSTLLMASIARETSHIGLVTTISTMLQQPYIVARQMMSLHWLSNGRAGWNVVTAMQGQENFGMEDLPKSEDRYARAAEFTEVVLKLWDSFPAEAVLMDREAGRYADTALIRPIDHEGPHFRVKGPLNLPARPGPRIPLMQAGASSSGRDFAAGAVDMVFAPTPDIEAAQALRRDLRARAEAHGRDPDAIRLLPGLGLYLAPTRAEAEELFRAVHLRVDRASRIAQLRDWLGVDFSAWPDERVVTLADLPEQANPKSRTHAELLRRVISRQELSLAALLERPEVLSAAHWHVIGTVEDAVAEIRRWSEAGAIDGFVIASGGSVQSMHLALDALIPRLAEEGLFRKAYDGATFADHLGLTEPKGDPSAESGTEAAP</sequence>
<keyword evidence="3 8" id="KW-0560">Oxidoreductase</keyword>
<evidence type="ECO:0000256" key="6">
    <source>
        <dbReference type="PIRSR" id="PIRSR000337-1"/>
    </source>
</evidence>
<name>S5XSF5_PARAH</name>
<feature type="binding site" evidence="6">
    <location>
        <position position="220"/>
    </location>
    <ligand>
        <name>FMN</name>
        <dbReference type="ChEBI" id="CHEBI:58210"/>
    </ligand>
</feature>
<dbReference type="eggNOG" id="COG2141">
    <property type="taxonomic scope" value="Bacteria"/>
</dbReference>
<keyword evidence="9" id="KW-1185">Reference proteome</keyword>
<feature type="domain" description="Luciferase-like" evidence="7">
    <location>
        <begin position="34"/>
        <end position="386"/>
    </location>
</feature>
<evidence type="ECO:0000256" key="1">
    <source>
        <dbReference type="ARBA" id="ARBA00022630"/>
    </source>
</evidence>
<gene>
    <name evidence="8" type="ORF">JCM7686_3349</name>
</gene>
<protein>
    <submittedName>
        <fullName evidence="8">Nitrilotriacetate monooxygenase family FMN-dependent</fullName>
        <ecNumber evidence="8">1.14.13.-</ecNumber>
    </submittedName>
</protein>
<dbReference type="PATRIC" id="fig|1367847.3.peg.3379"/>
<dbReference type="Gene3D" id="3.20.20.30">
    <property type="entry name" value="Luciferase-like domain"/>
    <property type="match status" value="1"/>
</dbReference>
<dbReference type="EMBL" id="CP006650">
    <property type="protein sequence ID" value="AGT10384.1"/>
    <property type="molecule type" value="Genomic_DNA"/>
</dbReference>
<dbReference type="KEGG" id="pami:JCM7686_3349"/>
<evidence type="ECO:0000259" key="7">
    <source>
        <dbReference type="Pfam" id="PF00296"/>
    </source>
</evidence>
<evidence type="ECO:0000313" key="9">
    <source>
        <dbReference type="Proteomes" id="UP000015480"/>
    </source>
</evidence>
<dbReference type="InterPro" id="IPR036661">
    <property type="entry name" value="Luciferase-like_sf"/>
</dbReference>
<dbReference type="STRING" id="1367847.JCM7686_3349"/>
<dbReference type="InterPro" id="IPR016215">
    <property type="entry name" value="NTA_MOA"/>
</dbReference>
<evidence type="ECO:0000256" key="4">
    <source>
        <dbReference type="ARBA" id="ARBA00023033"/>
    </source>
</evidence>
<reference evidence="8 9" key="1">
    <citation type="journal article" date="2014" name="BMC Genomics">
        <title>Architecture and functions of a multipartite genome of the methylotrophic bacterium Paracoccus aminophilus JCM 7686, containing primary and secondary chromids.</title>
        <authorList>
            <person name="Dziewit L."/>
            <person name="Czarnecki J."/>
            <person name="Wibberg D."/>
            <person name="Radlinska M."/>
            <person name="Mrozek P."/>
            <person name="Szymczak M."/>
            <person name="Schluter A."/>
            <person name="Puhler A."/>
            <person name="Bartosik D."/>
        </authorList>
    </citation>
    <scope>NUCLEOTIDE SEQUENCE [LARGE SCALE GENOMIC DNA]</scope>
    <source>
        <strain evidence="8">JCM 7686</strain>
    </source>
</reference>
<evidence type="ECO:0000256" key="5">
    <source>
        <dbReference type="ARBA" id="ARBA00033748"/>
    </source>
</evidence>